<evidence type="ECO:0000313" key="1">
    <source>
        <dbReference type="EMBL" id="KAJ8944640.1"/>
    </source>
</evidence>
<dbReference type="Proteomes" id="UP001162162">
    <property type="component" value="Unassembled WGS sequence"/>
</dbReference>
<proteinExistence type="predicted"/>
<comment type="caution">
    <text evidence="1">The sequence shown here is derived from an EMBL/GenBank/DDBJ whole genome shotgun (WGS) entry which is preliminary data.</text>
</comment>
<evidence type="ECO:0008006" key="3">
    <source>
        <dbReference type="Google" id="ProtNLM"/>
    </source>
</evidence>
<protein>
    <recommendedName>
        <fullName evidence="3">Mos1 transposase HTH domain-containing protein</fullName>
    </recommendedName>
</protein>
<accession>A0AAV8Y0T8</accession>
<sequence>MSDSAVHSAVAQRIVIRFLTNEGVKPAEIWNRLRAQFEERTLSWARVKAWCAEFKKGRKQVENLSHAGRPRTSITPESITAVRDLIDDLCNPYWMREVHTQRPEKINVWAGIPIWFKIVTFSSAAINRKAKTPKTQNLRWFGKK</sequence>
<keyword evidence="2" id="KW-1185">Reference proteome</keyword>
<evidence type="ECO:0000313" key="2">
    <source>
        <dbReference type="Proteomes" id="UP001162162"/>
    </source>
</evidence>
<dbReference type="InterPro" id="IPR052709">
    <property type="entry name" value="Transposase-MT_Hybrid"/>
</dbReference>
<name>A0AAV8Y0T8_9CUCU</name>
<organism evidence="1 2">
    <name type="scientific">Aromia moschata</name>
    <dbReference type="NCBI Taxonomy" id="1265417"/>
    <lineage>
        <taxon>Eukaryota</taxon>
        <taxon>Metazoa</taxon>
        <taxon>Ecdysozoa</taxon>
        <taxon>Arthropoda</taxon>
        <taxon>Hexapoda</taxon>
        <taxon>Insecta</taxon>
        <taxon>Pterygota</taxon>
        <taxon>Neoptera</taxon>
        <taxon>Endopterygota</taxon>
        <taxon>Coleoptera</taxon>
        <taxon>Polyphaga</taxon>
        <taxon>Cucujiformia</taxon>
        <taxon>Chrysomeloidea</taxon>
        <taxon>Cerambycidae</taxon>
        <taxon>Cerambycinae</taxon>
        <taxon>Callichromatini</taxon>
        <taxon>Aromia</taxon>
    </lineage>
</organism>
<dbReference type="EMBL" id="JAPWTK010000244">
    <property type="protein sequence ID" value="KAJ8944640.1"/>
    <property type="molecule type" value="Genomic_DNA"/>
</dbReference>
<dbReference type="PANTHER" id="PTHR46060:SF1">
    <property type="entry name" value="MARINER MOS1 TRANSPOSASE-LIKE PROTEIN"/>
    <property type="match status" value="1"/>
</dbReference>
<dbReference type="AlphaFoldDB" id="A0AAV8Y0T8"/>
<gene>
    <name evidence="1" type="ORF">NQ318_004730</name>
</gene>
<reference evidence="1" key="1">
    <citation type="journal article" date="2023" name="Insect Mol. Biol.">
        <title>Genome sequencing provides insights into the evolution of gene families encoding plant cell wall-degrading enzymes in longhorned beetles.</title>
        <authorList>
            <person name="Shin N.R."/>
            <person name="Okamura Y."/>
            <person name="Kirsch R."/>
            <person name="Pauchet Y."/>
        </authorList>
    </citation>
    <scope>NUCLEOTIDE SEQUENCE</scope>
    <source>
        <strain evidence="1">AMC_N1</strain>
    </source>
</reference>
<dbReference type="PANTHER" id="PTHR46060">
    <property type="entry name" value="MARINER MOS1 TRANSPOSASE-LIKE PROTEIN"/>
    <property type="match status" value="1"/>
</dbReference>